<dbReference type="InterPro" id="IPR025105">
    <property type="entry name" value="DUF4010"/>
</dbReference>
<reference evidence="4 5" key="1">
    <citation type="submission" date="2020-01" db="EMBL/GenBank/DDBJ databases">
        <title>Novel species isolated from a subtropical stream in China.</title>
        <authorList>
            <person name="Lu H."/>
        </authorList>
    </citation>
    <scope>NUCLEOTIDE SEQUENCE [LARGE SCALE GENOMIC DNA]</scope>
    <source>
        <strain evidence="4 5">FT82W</strain>
    </source>
</reference>
<feature type="transmembrane region" description="Helical" evidence="1">
    <location>
        <begin position="6"/>
        <end position="22"/>
    </location>
</feature>
<feature type="domain" description="DUF4010" evidence="3">
    <location>
        <begin position="176"/>
        <end position="382"/>
    </location>
</feature>
<feature type="domain" description="MgtC/SapB/SrpB/YhiD N-terminal" evidence="2">
    <location>
        <begin position="10"/>
        <end position="127"/>
    </location>
</feature>
<feature type="transmembrane region" description="Helical" evidence="1">
    <location>
        <begin position="299"/>
        <end position="319"/>
    </location>
</feature>
<evidence type="ECO:0000313" key="5">
    <source>
        <dbReference type="Proteomes" id="UP000470302"/>
    </source>
</evidence>
<dbReference type="Proteomes" id="UP000470302">
    <property type="component" value="Unassembled WGS sequence"/>
</dbReference>
<feature type="transmembrane region" description="Helical" evidence="1">
    <location>
        <begin position="34"/>
        <end position="52"/>
    </location>
</feature>
<dbReference type="RefSeq" id="WP_161097750.1">
    <property type="nucleotide sequence ID" value="NZ_WWCW01000054.1"/>
</dbReference>
<dbReference type="PANTHER" id="PTHR39084:SF1">
    <property type="entry name" value="DUF4010 DOMAIN-CONTAINING PROTEIN"/>
    <property type="match status" value="1"/>
</dbReference>
<gene>
    <name evidence="4" type="ORF">GTP91_16320</name>
</gene>
<keyword evidence="1" id="KW-1133">Transmembrane helix</keyword>
<keyword evidence="1" id="KW-0472">Membrane</keyword>
<feature type="transmembrane region" description="Helical" evidence="1">
    <location>
        <begin position="58"/>
        <end position="78"/>
    </location>
</feature>
<accession>A0A845G335</accession>
<feature type="transmembrane region" description="Helical" evidence="1">
    <location>
        <begin position="141"/>
        <end position="159"/>
    </location>
</feature>
<dbReference type="Pfam" id="PF02308">
    <property type="entry name" value="MgtC"/>
    <property type="match status" value="1"/>
</dbReference>
<protein>
    <submittedName>
        <fullName evidence="4">DUF4010 domain-containing protein</fullName>
    </submittedName>
</protein>
<sequence length="412" mass="41900">MSISANLIGLGAALGSGMLIGIERERRKGAPSARTLAGVRSFALVALCGALAQTIDPALTLMAALMVAALNVVSYYRASTQESGMVTQLALFVSFLLGVNAVGHPQLSAGLAVLVASMLNLRAPLHHFIRVTLKSGELRDGLILAGAALVIWPLLPDAANSWLLGVNPRRMWGLVVVLMALQAVAHVAIRMAGPRMGLALTGLASGFVSSVAATADMGRRYRRDPSLLGACAAAALLSNVATYLLLFVVALTIAPGQLLSLAPTLACALLATALVSAALLRAASTPVRPPARGGRVFSIRQAVVFALILSGATALMAYANAYLGTAAATLGALLVGLVDVHAAASSILSLADSGVLTPAAARHILLAALAANTSSKLAAAAAGGGRLFLRRVGWGLVLILLAASLPSLLASW</sequence>
<dbReference type="PANTHER" id="PTHR39084">
    <property type="entry name" value="MEMBRANE PROTEIN-RELATED"/>
    <property type="match status" value="1"/>
</dbReference>
<feature type="transmembrane region" description="Helical" evidence="1">
    <location>
        <begin position="196"/>
        <end position="215"/>
    </location>
</feature>
<organism evidence="4 5">
    <name type="scientific">Duganella vulcania</name>
    <dbReference type="NCBI Taxonomy" id="2692166"/>
    <lineage>
        <taxon>Bacteria</taxon>
        <taxon>Pseudomonadati</taxon>
        <taxon>Pseudomonadota</taxon>
        <taxon>Betaproteobacteria</taxon>
        <taxon>Burkholderiales</taxon>
        <taxon>Oxalobacteraceae</taxon>
        <taxon>Telluria group</taxon>
        <taxon>Duganella</taxon>
    </lineage>
</organism>
<evidence type="ECO:0000256" key="1">
    <source>
        <dbReference type="SAM" id="Phobius"/>
    </source>
</evidence>
<name>A0A845G335_9BURK</name>
<dbReference type="EMBL" id="WWCW01000054">
    <property type="protein sequence ID" value="MYM88734.1"/>
    <property type="molecule type" value="Genomic_DNA"/>
</dbReference>
<feature type="transmembrane region" description="Helical" evidence="1">
    <location>
        <begin position="171"/>
        <end position="189"/>
    </location>
</feature>
<evidence type="ECO:0000313" key="4">
    <source>
        <dbReference type="EMBL" id="MYM88734.1"/>
    </source>
</evidence>
<keyword evidence="1" id="KW-0812">Transmembrane</keyword>
<dbReference type="InterPro" id="IPR049177">
    <property type="entry name" value="MgtC_SapB_SrpB_YhiD_N"/>
</dbReference>
<feature type="transmembrane region" description="Helical" evidence="1">
    <location>
        <begin position="85"/>
        <end position="103"/>
    </location>
</feature>
<feature type="transmembrane region" description="Helical" evidence="1">
    <location>
        <begin position="227"/>
        <end position="251"/>
    </location>
</feature>
<proteinExistence type="predicted"/>
<feature type="transmembrane region" description="Helical" evidence="1">
    <location>
        <begin position="258"/>
        <end position="279"/>
    </location>
</feature>
<comment type="caution">
    <text evidence="4">The sequence shown here is derived from an EMBL/GenBank/DDBJ whole genome shotgun (WGS) entry which is preliminary data.</text>
</comment>
<dbReference type="AlphaFoldDB" id="A0A845G335"/>
<feature type="transmembrane region" description="Helical" evidence="1">
    <location>
        <begin position="392"/>
        <end position="410"/>
    </location>
</feature>
<evidence type="ECO:0000259" key="2">
    <source>
        <dbReference type="Pfam" id="PF02308"/>
    </source>
</evidence>
<dbReference type="Pfam" id="PF13194">
    <property type="entry name" value="DUF4010"/>
    <property type="match status" value="1"/>
</dbReference>
<evidence type="ECO:0000259" key="3">
    <source>
        <dbReference type="Pfam" id="PF13194"/>
    </source>
</evidence>